<dbReference type="InterPro" id="IPR016432">
    <property type="entry name" value="RNP4"/>
</dbReference>
<comment type="cofactor">
    <cofactor evidence="8">
        <name>Zn(2+)</name>
        <dbReference type="ChEBI" id="CHEBI:29105"/>
    </cofactor>
    <text evidence="8">Binds 1 zinc ion per subunit.</text>
</comment>
<evidence type="ECO:0000256" key="8">
    <source>
        <dbReference type="HAMAP-Rule" id="MF_00757"/>
    </source>
</evidence>
<evidence type="ECO:0000256" key="5">
    <source>
        <dbReference type="ARBA" id="ARBA00022759"/>
    </source>
</evidence>
<keyword evidence="6 8" id="KW-0378">Hydrolase</keyword>
<organism evidence="9 10">
    <name type="scientific">Sulfuracidifex metallicus DSM 6482 = JCM 9184</name>
    <dbReference type="NCBI Taxonomy" id="523847"/>
    <lineage>
        <taxon>Archaea</taxon>
        <taxon>Thermoproteota</taxon>
        <taxon>Thermoprotei</taxon>
        <taxon>Sulfolobales</taxon>
        <taxon>Sulfolobaceae</taxon>
        <taxon>Sulfuracidifex</taxon>
    </lineage>
</organism>
<dbReference type="GO" id="GO:0030677">
    <property type="term" value="C:ribonuclease P complex"/>
    <property type="evidence" value="ECO:0007669"/>
    <property type="project" value="UniProtKB-UniRule"/>
</dbReference>
<evidence type="ECO:0000256" key="7">
    <source>
        <dbReference type="ARBA" id="ARBA00022833"/>
    </source>
</evidence>
<dbReference type="EMBL" id="WGGD01000005">
    <property type="protein sequence ID" value="MUN29356.1"/>
    <property type="molecule type" value="Genomic_DNA"/>
</dbReference>
<gene>
    <name evidence="8" type="primary">rnp4</name>
    <name evidence="9" type="ORF">GC250_07895</name>
</gene>
<keyword evidence="4 8" id="KW-0479">Metal-binding</keyword>
<dbReference type="InterPro" id="IPR007175">
    <property type="entry name" value="Rpr2/Snm1/Rpp21"/>
</dbReference>
<dbReference type="Gene3D" id="1.20.5.420">
    <property type="entry name" value="Immunoglobulin FC, subunit C"/>
    <property type="match status" value="1"/>
</dbReference>
<keyword evidence="5 8" id="KW-0255">Endonuclease</keyword>
<dbReference type="RefSeq" id="WP_054838417.1">
    <property type="nucleotide sequence ID" value="NZ_BBBY01000008.1"/>
</dbReference>
<dbReference type="GO" id="GO:0004526">
    <property type="term" value="F:ribonuclease P activity"/>
    <property type="evidence" value="ECO:0007669"/>
    <property type="project" value="UniProtKB-UniRule"/>
</dbReference>
<reference evidence="9 10" key="1">
    <citation type="submission" date="2019-10" db="EMBL/GenBank/DDBJ databases">
        <title>Sequencing and Assembly of Multiple Reported Metal-Biooxidizing Members of the Extremely Thermoacidophilic Archaeal Family Sulfolobaceae.</title>
        <authorList>
            <person name="Counts J.A."/>
            <person name="Kelly R.M."/>
        </authorList>
    </citation>
    <scope>NUCLEOTIDE SEQUENCE [LARGE SCALE GENOMIC DNA]</scope>
    <source>
        <strain evidence="9 10">DSM 6482</strain>
    </source>
</reference>
<comment type="function">
    <text evidence="8">Part of ribonuclease P, a protein complex that generates mature tRNA molecules by cleaving their 5'-ends.</text>
</comment>
<comment type="subcellular location">
    <subcellularLocation>
        <location evidence="8">Cytoplasm</location>
    </subcellularLocation>
</comment>
<dbReference type="GO" id="GO:0008270">
    <property type="term" value="F:zinc ion binding"/>
    <property type="evidence" value="ECO:0007669"/>
    <property type="project" value="UniProtKB-UniRule"/>
</dbReference>
<keyword evidence="2 8" id="KW-0819">tRNA processing</keyword>
<sequence>MAIKARFRIYELIEMGINEVKKGNVERGRDYVKLAIEYAKKGSIKIPREYKRKYCRNCFVPLVIGITESRRVKSKILIRRCMECNWIRRYDLRGLSKESEGISLDAKDRQKRSK</sequence>
<dbReference type="Gene3D" id="6.20.50.20">
    <property type="match status" value="1"/>
</dbReference>
<evidence type="ECO:0000256" key="2">
    <source>
        <dbReference type="ARBA" id="ARBA00022694"/>
    </source>
</evidence>
<comment type="similarity">
    <text evidence="8">Belongs to the eukaryotic/archaeal RNase P protein component 4 family.</text>
</comment>
<evidence type="ECO:0000256" key="1">
    <source>
        <dbReference type="ARBA" id="ARBA00022490"/>
    </source>
</evidence>
<comment type="subunit">
    <text evidence="8">Consists of a catalytic RNA component and at least 4-5 protein subunits.</text>
</comment>
<accession>A0A6A9QK20</accession>
<dbReference type="OrthoDB" id="10058at2157"/>
<keyword evidence="10" id="KW-1185">Reference proteome</keyword>
<dbReference type="GO" id="GO:0005737">
    <property type="term" value="C:cytoplasm"/>
    <property type="evidence" value="ECO:0007669"/>
    <property type="project" value="UniProtKB-SubCell"/>
</dbReference>
<feature type="binding site" evidence="8">
    <location>
        <position position="58"/>
    </location>
    <ligand>
        <name>Zn(2+)</name>
        <dbReference type="ChEBI" id="CHEBI:29105"/>
    </ligand>
</feature>
<evidence type="ECO:0000256" key="6">
    <source>
        <dbReference type="ARBA" id="ARBA00022801"/>
    </source>
</evidence>
<feature type="binding site" evidence="8">
    <location>
        <position position="55"/>
    </location>
    <ligand>
        <name>Zn(2+)</name>
        <dbReference type="ChEBI" id="CHEBI:29105"/>
    </ligand>
</feature>
<name>A0A6A9QK20_SULME</name>
<comment type="catalytic activity">
    <reaction evidence="8">
        <text>Endonucleolytic cleavage of RNA, removing 5'-extranucleotides from tRNA precursor.</text>
        <dbReference type="EC" id="3.1.26.5"/>
    </reaction>
</comment>
<dbReference type="HAMAP" id="MF_00757">
    <property type="entry name" value="RNase_P_4"/>
    <property type="match status" value="1"/>
</dbReference>
<dbReference type="GO" id="GO:0001682">
    <property type="term" value="P:tRNA 5'-leader removal"/>
    <property type="evidence" value="ECO:0007669"/>
    <property type="project" value="UniProtKB-UniRule"/>
</dbReference>
<proteinExistence type="inferred from homology"/>
<dbReference type="EC" id="3.1.26.5" evidence="8"/>
<evidence type="ECO:0000313" key="10">
    <source>
        <dbReference type="Proteomes" id="UP000470772"/>
    </source>
</evidence>
<evidence type="ECO:0000256" key="3">
    <source>
        <dbReference type="ARBA" id="ARBA00022722"/>
    </source>
</evidence>
<keyword evidence="7 8" id="KW-0862">Zinc</keyword>
<keyword evidence="3 8" id="KW-0540">Nuclease</keyword>
<feature type="binding site" evidence="8">
    <location>
        <position position="81"/>
    </location>
    <ligand>
        <name>Zn(2+)</name>
        <dbReference type="ChEBI" id="CHEBI:29105"/>
    </ligand>
</feature>
<evidence type="ECO:0000313" key="9">
    <source>
        <dbReference type="EMBL" id="MUN29356.1"/>
    </source>
</evidence>
<keyword evidence="1 8" id="KW-0963">Cytoplasm</keyword>
<dbReference type="PIRSF" id="PIRSF004878">
    <property type="entry name" value="RNase_P_4"/>
    <property type="match status" value="1"/>
</dbReference>
<dbReference type="Pfam" id="PF04032">
    <property type="entry name" value="Rpr2"/>
    <property type="match status" value="1"/>
</dbReference>
<dbReference type="AlphaFoldDB" id="A0A6A9QK20"/>
<dbReference type="Proteomes" id="UP000470772">
    <property type="component" value="Unassembled WGS sequence"/>
</dbReference>
<evidence type="ECO:0000256" key="4">
    <source>
        <dbReference type="ARBA" id="ARBA00022723"/>
    </source>
</evidence>
<comment type="caution">
    <text evidence="9">The sequence shown here is derived from an EMBL/GenBank/DDBJ whole genome shotgun (WGS) entry which is preliminary data.</text>
</comment>
<feature type="binding site" evidence="8">
    <location>
        <position position="84"/>
    </location>
    <ligand>
        <name>Zn(2+)</name>
        <dbReference type="ChEBI" id="CHEBI:29105"/>
    </ligand>
</feature>
<protein>
    <recommendedName>
        <fullName evidence="8">Ribonuclease P protein component 4</fullName>
        <shortName evidence="8">RNase P component 4</shortName>
        <ecNumber evidence="8">3.1.26.5</ecNumber>
    </recommendedName>
    <alternativeName>
        <fullName evidence="8">Rpp21</fullName>
    </alternativeName>
</protein>